<evidence type="ECO:0000256" key="6">
    <source>
        <dbReference type="ARBA" id="ARBA00022833"/>
    </source>
</evidence>
<dbReference type="GO" id="GO:0000981">
    <property type="term" value="F:DNA-binding transcription factor activity, RNA polymerase II-specific"/>
    <property type="evidence" value="ECO:0007669"/>
    <property type="project" value="TreeGrafter"/>
</dbReference>
<feature type="region of interest" description="Disordered" evidence="11">
    <location>
        <begin position="433"/>
        <end position="500"/>
    </location>
</feature>
<dbReference type="FunFam" id="3.30.160.60:FF:001498">
    <property type="entry name" value="Zinc finger protein 404"/>
    <property type="match status" value="1"/>
</dbReference>
<evidence type="ECO:0000313" key="15">
    <source>
        <dbReference type="RefSeq" id="XP_032820435.1"/>
    </source>
</evidence>
<dbReference type="InterPro" id="IPR036236">
    <property type="entry name" value="Znf_C2H2_sf"/>
</dbReference>
<dbReference type="FunFam" id="3.30.160.60:FF:002171">
    <property type="entry name" value="Zinc finger and BTB domain-containing protein 16"/>
    <property type="match status" value="1"/>
</dbReference>
<evidence type="ECO:0000313" key="14">
    <source>
        <dbReference type="Proteomes" id="UP001318040"/>
    </source>
</evidence>
<keyword evidence="3" id="KW-0479">Metal-binding</keyword>
<dbReference type="SMART" id="SM00225">
    <property type="entry name" value="BTB"/>
    <property type="match status" value="1"/>
</dbReference>
<evidence type="ECO:0000259" key="12">
    <source>
        <dbReference type="PROSITE" id="PS50097"/>
    </source>
</evidence>
<dbReference type="RefSeq" id="XP_032820435.1">
    <property type="nucleotide sequence ID" value="XM_032964544.1"/>
</dbReference>
<feature type="domain" description="C2H2-type" evidence="13">
    <location>
        <begin position="820"/>
        <end position="847"/>
    </location>
</feature>
<comment type="subcellular location">
    <subcellularLocation>
        <location evidence="1">Nucleus</location>
    </subcellularLocation>
</comment>
<feature type="domain" description="C2H2-type" evidence="13">
    <location>
        <begin position="648"/>
        <end position="675"/>
    </location>
</feature>
<dbReference type="Pfam" id="PF13912">
    <property type="entry name" value="zf-C2H2_6"/>
    <property type="match status" value="1"/>
</dbReference>
<dbReference type="Gene3D" id="3.30.710.10">
    <property type="entry name" value="Potassium Channel Kv1.1, Chain A"/>
    <property type="match status" value="1"/>
</dbReference>
<dbReference type="InterPro" id="IPR013087">
    <property type="entry name" value="Znf_C2H2_type"/>
</dbReference>
<dbReference type="PROSITE" id="PS00028">
    <property type="entry name" value="ZINC_FINGER_C2H2_1"/>
    <property type="match status" value="8"/>
</dbReference>
<evidence type="ECO:0000256" key="2">
    <source>
        <dbReference type="ARBA" id="ARBA00006991"/>
    </source>
</evidence>
<feature type="domain" description="C2H2-type" evidence="13">
    <location>
        <begin position="735"/>
        <end position="762"/>
    </location>
</feature>
<sequence length="891" mass="99294">MNVSDTPVAIRLVNPSHPGAMLHRANQLRQAGTLCDVVIQVDGQQFPAHRAVLAAASKMFELLFGQRGDTTRYTLDFLSPRTFAQVLEYMYTSTLEVRPEDLDDLLYAAEILEIEYLEEQCLKLLEGLQGSEGNESEVTEDEGHQSGANIREHGDTARMPHGVYLQHTVAGVSVAEHSHRDLYPRTSQAALQIATEARLPGVGSRKKLYSRTSRSATHRLSEGSLSTDNADAAVPSHSLEGIQSEESMAPEQVENSAFESAYSVGEDGPQRSIDRTNSDPSLYLRPSNADEEAVTVREQGRSSSFSRYREDPHEDRHKNGIFLRLQEKAAKAVVTEVLADEGSMPQDLACSSQKLSRGELEAGRGREDPSGLYLRAPSHHALEMMAAMLGEQHRLTEAQAAGLQAGCFSLSPRRVAVDSLMSLRHSLVAGQHLGGSSQMETSGADGNQASVATRQESMEERQERSGSEVEEAPGTPTRGSVITSARDLHRHSSQDDPEDVVMRQPLDSDEEAMVSPPEVASNVEIEGHTPYHRVSREATRLELMDPALIYNMHMLGALGSGLYPLALHQQHQHQQQQQQQRAFQAQELASRLGEMSSALRADQSAMQLYLPPGSSSAPGEEKCDICNVSFSSRESLWEHRKLHMEKGYACDLCGKRFLDSLRLRMHLLSHSANGQSYSCEQCGAAFTKESSLEHHREAHRAESGMAYFCLLCGKRLQTQSSLLQHMEVHAGAHEYVCGECNRTFPSHSTLKRHLRSHTSGEHPYECEFCGSCFRDEAILKNHKRLHTGEKPYECNGCGKKFSLKHQLETHYRVHTGEKPFECKLCHQRSRDYSAMIKHLRTHNGAAPYQCTLCLQFCSSLAGMQKHMKAHRPEDIPPDWRIEKTYLYLCYV</sequence>
<feature type="domain" description="BTB" evidence="12">
    <location>
        <begin position="35"/>
        <end position="99"/>
    </location>
</feature>
<name>A0AAJ7TLX3_PETMA</name>
<protein>
    <submittedName>
        <fullName evidence="15 16">Zinc finger and BTB domain-containing protein 16-like isoform X1</fullName>
    </submittedName>
</protein>
<evidence type="ECO:0000256" key="10">
    <source>
        <dbReference type="PROSITE-ProRule" id="PRU00042"/>
    </source>
</evidence>
<feature type="compositionally biased region" description="Basic and acidic residues" evidence="11">
    <location>
        <begin position="456"/>
        <end position="467"/>
    </location>
</feature>
<dbReference type="RefSeq" id="XP_032820436.1">
    <property type="nucleotide sequence ID" value="XM_032964545.1"/>
</dbReference>
<dbReference type="PROSITE" id="PS50157">
    <property type="entry name" value="ZINC_FINGER_C2H2_2"/>
    <property type="match status" value="8"/>
</dbReference>
<dbReference type="AlphaFoldDB" id="A0AAJ7TLX3"/>
<evidence type="ECO:0000256" key="4">
    <source>
        <dbReference type="ARBA" id="ARBA00022737"/>
    </source>
</evidence>
<dbReference type="Proteomes" id="UP001318040">
    <property type="component" value="Chromosome 32"/>
</dbReference>
<keyword evidence="8" id="KW-0804">Transcription</keyword>
<dbReference type="FunFam" id="3.30.160.60:FF:000553">
    <property type="entry name" value="Zinc finger and BTB domain-containing protein 16"/>
    <property type="match status" value="1"/>
</dbReference>
<feature type="compositionally biased region" description="Polar residues" evidence="11">
    <location>
        <begin position="434"/>
        <end position="453"/>
    </location>
</feature>
<evidence type="ECO:0000256" key="5">
    <source>
        <dbReference type="ARBA" id="ARBA00022771"/>
    </source>
</evidence>
<feature type="region of interest" description="Disordered" evidence="11">
    <location>
        <begin position="202"/>
        <end position="233"/>
    </location>
</feature>
<dbReference type="SUPFAM" id="SSF54695">
    <property type="entry name" value="POZ domain"/>
    <property type="match status" value="1"/>
</dbReference>
<evidence type="ECO:0000256" key="3">
    <source>
        <dbReference type="ARBA" id="ARBA00022723"/>
    </source>
</evidence>
<feature type="domain" description="C2H2-type" evidence="13">
    <location>
        <begin position="707"/>
        <end position="734"/>
    </location>
</feature>
<dbReference type="InterPro" id="IPR011333">
    <property type="entry name" value="SKP1/BTB/POZ_sf"/>
</dbReference>
<feature type="domain" description="C2H2-type" evidence="13">
    <location>
        <begin position="677"/>
        <end position="704"/>
    </location>
</feature>
<dbReference type="Pfam" id="PF00096">
    <property type="entry name" value="zf-C2H2"/>
    <property type="match status" value="3"/>
</dbReference>
<comment type="similarity">
    <text evidence="2">Belongs to the krueppel C2H2-type zinc-finger protein family.</text>
</comment>
<gene>
    <name evidence="15 16" type="primary">LOC116948139</name>
</gene>
<evidence type="ECO:0000259" key="13">
    <source>
        <dbReference type="PROSITE" id="PS50157"/>
    </source>
</evidence>
<feature type="compositionally biased region" description="Basic and acidic residues" evidence="11">
    <location>
        <begin position="268"/>
        <end position="277"/>
    </location>
</feature>
<evidence type="ECO:0000256" key="8">
    <source>
        <dbReference type="ARBA" id="ARBA00023163"/>
    </source>
</evidence>
<dbReference type="PANTHER" id="PTHR24394:SF48">
    <property type="entry name" value="ZINC FINGER PROTEIN 771"/>
    <property type="match status" value="1"/>
</dbReference>
<evidence type="ECO:0000256" key="9">
    <source>
        <dbReference type="ARBA" id="ARBA00023242"/>
    </source>
</evidence>
<keyword evidence="4" id="KW-0677">Repeat</keyword>
<evidence type="ECO:0000256" key="7">
    <source>
        <dbReference type="ARBA" id="ARBA00023015"/>
    </source>
</evidence>
<feature type="domain" description="C2H2-type" evidence="13">
    <location>
        <begin position="621"/>
        <end position="648"/>
    </location>
</feature>
<organism evidence="14 16">
    <name type="scientific">Petromyzon marinus</name>
    <name type="common">Sea lamprey</name>
    <dbReference type="NCBI Taxonomy" id="7757"/>
    <lineage>
        <taxon>Eukaryota</taxon>
        <taxon>Metazoa</taxon>
        <taxon>Chordata</taxon>
        <taxon>Craniata</taxon>
        <taxon>Vertebrata</taxon>
        <taxon>Cyclostomata</taxon>
        <taxon>Hyperoartia</taxon>
        <taxon>Petromyzontiformes</taxon>
        <taxon>Petromyzontidae</taxon>
        <taxon>Petromyzon</taxon>
    </lineage>
</organism>
<keyword evidence="9" id="KW-0539">Nucleus</keyword>
<dbReference type="GO" id="GO:0008270">
    <property type="term" value="F:zinc ion binding"/>
    <property type="evidence" value="ECO:0007669"/>
    <property type="project" value="UniProtKB-KW"/>
</dbReference>
<keyword evidence="14" id="KW-1185">Reference proteome</keyword>
<dbReference type="Gene3D" id="3.30.160.60">
    <property type="entry name" value="Classic Zinc Finger"/>
    <property type="match status" value="6"/>
</dbReference>
<dbReference type="InterPro" id="IPR000210">
    <property type="entry name" value="BTB/POZ_dom"/>
</dbReference>
<keyword evidence="5 10" id="KW-0863">Zinc-finger</keyword>
<keyword evidence="6" id="KW-0862">Zinc</keyword>
<keyword evidence="7" id="KW-0805">Transcription regulation</keyword>
<dbReference type="KEGG" id="pmrn:116948139"/>
<feature type="domain" description="C2H2-type" evidence="13">
    <location>
        <begin position="792"/>
        <end position="819"/>
    </location>
</feature>
<proteinExistence type="inferred from homology"/>
<reference evidence="15 16" key="1">
    <citation type="submission" date="2025-04" db="UniProtKB">
        <authorList>
            <consortium name="RefSeq"/>
        </authorList>
    </citation>
    <scope>IDENTIFICATION</scope>
    <source>
        <tissue evidence="15 16">Sperm</tissue>
    </source>
</reference>
<feature type="region of interest" description="Disordered" evidence="11">
    <location>
        <begin position="263"/>
        <end position="313"/>
    </location>
</feature>
<dbReference type="GO" id="GO:0003677">
    <property type="term" value="F:DNA binding"/>
    <property type="evidence" value="ECO:0007669"/>
    <property type="project" value="UniProtKB-KW"/>
</dbReference>
<feature type="domain" description="C2H2-type" evidence="13">
    <location>
        <begin position="764"/>
        <end position="791"/>
    </location>
</feature>
<dbReference type="GO" id="GO:0005634">
    <property type="term" value="C:nucleus"/>
    <property type="evidence" value="ECO:0007669"/>
    <property type="project" value="UniProtKB-SubCell"/>
</dbReference>
<dbReference type="PANTHER" id="PTHR24394">
    <property type="entry name" value="ZINC FINGER PROTEIN"/>
    <property type="match status" value="1"/>
</dbReference>
<dbReference type="PROSITE" id="PS50097">
    <property type="entry name" value="BTB"/>
    <property type="match status" value="1"/>
</dbReference>
<evidence type="ECO:0000256" key="11">
    <source>
        <dbReference type="SAM" id="MobiDB-lite"/>
    </source>
</evidence>
<dbReference type="SUPFAM" id="SSF57667">
    <property type="entry name" value="beta-beta-alpha zinc fingers"/>
    <property type="match status" value="5"/>
</dbReference>
<dbReference type="Pfam" id="PF00651">
    <property type="entry name" value="BTB"/>
    <property type="match status" value="1"/>
</dbReference>
<evidence type="ECO:0000313" key="16">
    <source>
        <dbReference type="RefSeq" id="XP_032820436.1"/>
    </source>
</evidence>
<evidence type="ECO:0000256" key="1">
    <source>
        <dbReference type="ARBA" id="ARBA00004123"/>
    </source>
</evidence>
<dbReference type="SMART" id="SM00355">
    <property type="entry name" value="ZnF_C2H2"/>
    <property type="match status" value="9"/>
</dbReference>
<accession>A0AAJ7TLX3</accession>